<name>A0AAD5S8Y9_9FUNG</name>
<dbReference type="SUPFAM" id="SSF56808">
    <property type="entry name" value="Ribosomal protein L1"/>
    <property type="match status" value="1"/>
</dbReference>
<reference evidence="4" key="1">
    <citation type="submission" date="2020-05" db="EMBL/GenBank/DDBJ databases">
        <title>Phylogenomic resolution of chytrid fungi.</title>
        <authorList>
            <person name="Stajich J.E."/>
            <person name="Amses K."/>
            <person name="Simmons R."/>
            <person name="Seto K."/>
            <person name="Myers J."/>
            <person name="Bonds A."/>
            <person name="Quandt C.A."/>
            <person name="Barry K."/>
            <person name="Liu P."/>
            <person name="Grigoriev I."/>
            <person name="Longcore J.E."/>
            <person name="James T.Y."/>
        </authorList>
    </citation>
    <scope>NUCLEOTIDE SEQUENCE</scope>
    <source>
        <strain evidence="4">JEL0318</strain>
    </source>
</reference>
<dbReference type="PIRSF" id="PIRSF002155">
    <property type="entry name" value="Ribosomal_L1"/>
    <property type="match status" value="1"/>
</dbReference>
<evidence type="ECO:0000313" key="4">
    <source>
        <dbReference type="EMBL" id="KAJ3049607.1"/>
    </source>
</evidence>
<dbReference type="AlphaFoldDB" id="A0AAD5S8Y9"/>
<dbReference type="InterPro" id="IPR016095">
    <property type="entry name" value="Ribosomal_uL1_3-a/b-sand"/>
</dbReference>
<keyword evidence="2" id="KW-0689">Ribosomal protein</keyword>
<dbReference type="Gene3D" id="3.40.50.790">
    <property type="match status" value="1"/>
</dbReference>
<dbReference type="GO" id="GO:0005762">
    <property type="term" value="C:mitochondrial large ribosomal subunit"/>
    <property type="evidence" value="ECO:0007669"/>
    <property type="project" value="TreeGrafter"/>
</dbReference>
<evidence type="ECO:0000313" key="5">
    <source>
        <dbReference type="Proteomes" id="UP001212841"/>
    </source>
</evidence>
<keyword evidence="3" id="KW-0687">Ribonucleoprotein</keyword>
<dbReference type="Pfam" id="PF00687">
    <property type="entry name" value="Ribosomal_L1"/>
    <property type="match status" value="1"/>
</dbReference>
<evidence type="ECO:0008006" key="6">
    <source>
        <dbReference type="Google" id="ProtNLM"/>
    </source>
</evidence>
<dbReference type="PANTHER" id="PTHR36427">
    <property type="entry name" value="54S RIBOSOMAL PROTEIN L1, MITOCHONDRIAL"/>
    <property type="match status" value="1"/>
</dbReference>
<evidence type="ECO:0000256" key="3">
    <source>
        <dbReference type="ARBA" id="ARBA00023274"/>
    </source>
</evidence>
<comment type="similarity">
    <text evidence="1">Belongs to the universal ribosomal protein uL1 family.</text>
</comment>
<evidence type="ECO:0000256" key="2">
    <source>
        <dbReference type="ARBA" id="ARBA00022980"/>
    </source>
</evidence>
<dbReference type="GO" id="GO:0003723">
    <property type="term" value="F:RNA binding"/>
    <property type="evidence" value="ECO:0007669"/>
    <property type="project" value="InterPro"/>
</dbReference>
<dbReference type="GO" id="GO:0006412">
    <property type="term" value="P:translation"/>
    <property type="evidence" value="ECO:0007669"/>
    <property type="project" value="InterPro"/>
</dbReference>
<dbReference type="InterPro" id="IPR002143">
    <property type="entry name" value="Ribosomal_uL1"/>
</dbReference>
<dbReference type="InterPro" id="IPR023674">
    <property type="entry name" value="Ribosomal_uL1-like"/>
</dbReference>
<evidence type="ECO:0000256" key="1">
    <source>
        <dbReference type="ARBA" id="ARBA00010531"/>
    </source>
</evidence>
<comment type="caution">
    <text evidence="4">The sequence shown here is derived from an EMBL/GenBank/DDBJ whole genome shotgun (WGS) entry which is preliminary data.</text>
</comment>
<dbReference type="CDD" id="cd00403">
    <property type="entry name" value="Ribosomal_L1"/>
    <property type="match status" value="1"/>
</dbReference>
<dbReference type="PANTHER" id="PTHR36427:SF3">
    <property type="entry name" value="LARGE RIBOSOMAL SUBUNIT PROTEIN UL1M"/>
    <property type="match status" value="1"/>
</dbReference>
<proteinExistence type="inferred from homology"/>
<dbReference type="InterPro" id="IPR028364">
    <property type="entry name" value="Ribosomal_uL1/biogenesis"/>
</dbReference>
<dbReference type="FunFam" id="3.40.50.790:FF:000001">
    <property type="entry name" value="50S ribosomal protein L1"/>
    <property type="match status" value="1"/>
</dbReference>
<dbReference type="GO" id="GO:0003735">
    <property type="term" value="F:structural constituent of ribosome"/>
    <property type="evidence" value="ECO:0007669"/>
    <property type="project" value="InterPro"/>
</dbReference>
<keyword evidence="5" id="KW-1185">Reference proteome</keyword>
<dbReference type="Gene3D" id="3.30.190.20">
    <property type="match status" value="1"/>
</dbReference>
<organism evidence="4 5">
    <name type="scientific">Rhizophlyctis rosea</name>
    <dbReference type="NCBI Taxonomy" id="64517"/>
    <lineage>
        <taxon>Eukaryota</taxon>
        <taxon>Fungi</taxon>
        <taxon>Fungi incertae sedis</taxon>
        <taxon>Chytridiomycota</taxon>
        <taxon>Chytridiomycota incertae sedis</taxon>
        <taxon>Chytridiomycetes</taxon>
        <taxon>Rhizophlyctidales</taxon>
        <taxon>Rhizophlyctidaceae</taxon>
        <taxon>Rhizophlyctis</taxon>
    </lineage>
</organism>
<sequence length="199" mass="21451">MAAHVQVPAPTEGVRPLRGEVALPKGLSSEDTSVILVFAKGAQAEEAKKLGAHIVGAEELIQEILADRVKFDKVLSTREMFPQVVKIARVLGPKGLMPSPAKGTVSDDLPAMMANLQATSKFEVDQHGYVHLDIARTAWTDSEILTNITTFVKAVRAARPPKTDESKFVESINISAEYAPGLKLPPQIFAVAKEKGSKK</sequence>
<accession>A0AAD5S8Y9</accession>
<dbReference type="EMBL" id="JADGJD010000621">
    <property type="protein sequence ID" value="KAJ3049607.1"/>
    <property type="molecule type" value="Genomic_DNA"/>
</dbReference>
<dbReference type="Proteomes" id="UP001212841">
    <property type="component" value="Unassembled WGS sequence"/>
</dbReference>
<gene>
    <name evidence="4" type="ORF">HK097_009426</name>
</gene>
<protein>
    <recommendedName>
        <fullName evidence="6">Ribosomal protein</fullName>
    </recommendedName>
</protein>